<dbReference type="Pfam" id="PF05359">
    <property type="entry name" value="DUF748"/>
    <property type="match status" value="1"/>
</dbReference>
<protein>
    <recommendedName>
        <fullName evidence="5">DUF748 domain-containing protein</fullName>
    </recommendedName>
</protein>
<dbReference type="InterPro" id="IPR008023">
    <property type="entry name" value="DUF748"/>
</dbReference>
<evidence type="ECO:0000256" key="2">
    <source>
        <dbReference type="SAM" id="Phobius"/>
    </source>
</evidence>
<accession>A0ABP9WPK1</accession>
<dbReference type="Gene3D" id="3.30.1330.60">
    <property type="entry name" value="OmpA-like domain"/>
    <property type="match status" value="1"/>
</dbReference>
<name>A0ABP9WPK1_9GAMM</name>
<keyword evidence="2" id="KW-1133">Transmembrane helix</keyword>
<keyword evidence="2" id="KW-0472">Membrane</keyword>
<gene>
    <name evidence="3" type="ORF">Maes01_00782</name>
</gene>
<keyword evidence="2" id="KW-0812">Transmembrane</keyword>
<feature type="region of interest" description="Disordered" evidence="1">
    <location>
        <begin position="602"/>
        <end position="622"/>
    </location>
</feature>
<dbReference type="InterPro" id="IPR036737">
    <property type="entry name" value="OmpA-like_sf"/>
</dbReference>
<feature type="compositionally biased region" description="Low complexity" evidence="1">
    <location>
        <begin position="653"/>
        <end position="662"/>
    </location>
</feature>
<dbReference type="EMBL" id="BAABRT010000004">
    <property type="protein sequence ID" value="GAA5524228.1"/>
    <property type="molecule type" value="Genomic_DNA"/>
</dbReference>
<comment type="caution">
    <text evidence="3">The sequence shown here is derived from an EMBL/GenBank/DDBJ whole genome shotgun (WGS) entry which is preliminary data.</text>
</comment>
<reference evidence="3 4" key="1">
    <citation type="submission" date="2024-02" db="EMBL/GenBank/DDBJ databases">
        <title>Microbulbifer aestuariivivens NBRC 112533.</title>
        <authorList>
            <person name="Ichikawa N."/>
            <person name="Katano-Makiyama Y."/>
            <person name="Hidaka K."/>
        </authorList>
    </citation>
    <scope>NUCLEOTIDE SEQUENCE [LARGE SCALE GENOMIC DNA]</scope>
    <source>
        <strain evidence="3 4">NBRC 112533</strain>
    </source>
</reference>
<keyword evidence="4" id="KW-1185">Reference proteome</keyword>
<evidence type="ECO:0000256" key="1">
    <source>
        <dbReference type="SAM" id="MobiDB-lite"/>
    </source>
</evidence>
<feature type="compositionally biased region" description="Low complexity" evidence="1">
    <location>
        <begin position="602"/>
        <end position="611"/>
    </location>
</feature>
<sequence>MPQPSAGSASRAYRPLWWLLGVLLLCGALAIGLSAWLHSRVEDALRQRGLEAEIGRLWFSLPRLALQLRDVRVRNREGRGLEAEQLVLNYGWLELLRGRLHLQDAELSGIDMDLTSTVSAGGRRWEVAGWLIGGDGDEDGNGDSRASGQSLEQDLNLHLGIGRLRIRDSRLCYLDRPLWQAPSCLTFSDLTARDWSLSLQRSGGGPLALRVGAGGLDLRQLAVRHQGGARAHTVVARLVLQEGLFALPGNHLSIDELALRGFGSCPPARWAQVLPVIGQLVGHCASARQLSLAGDVQASFGEGAAVAWQRAQGQGVQLRYAGSRGHNWRAETIQLREARFIHSEHRLRWSQAGATGFDWCPERLRDSRHHLCLRAGSLSLPEPVAFDWRGNLTVAAGAARLQQTELQDLTGQIRDPLTLHDIRLASLDYAERRLTLAELQLQSASGCVPGGLWRLPDHCLRIAGLRGERELQVQFADEESALPWGFASGPLAIDRLRLAQADGGGKTAAQPLQLRKLHWQQLRALGGPASAAEPLLLQDPQLLSLQGCVPAALLAERLRPLCAELESLQGRGSFAWSGGEQGYLIFGDLQLQRLLLGAGQLPESGRANRTGGSAGGAGDGRGGAEAGGGLLVQQLALGSGFLRPQAGGGSGASAGSMRSAGGVPVNNDQDGLEKGQLPQRSPAQAQLAGAGAAAPLPDLSAPNLYLSSLALRAVDGCLPPGWAQLLYPQPQIVPGCFDLRGLVIAAPLRLVWREGFGFEAGALALERLGIGGADGSSLLELEQLDLPDGRLQVARDGRRLHLSLPGLSLRRLDGCLPLSQSAASVLLSPLFVRCVAVADLQLGPAASLSKTQRRLALQLHSAELARLQLTGLGESAALELRDFVAGQVRVDWPGPPAAAGALQLRGLKLANLSACLPVEKPASTGQGGQGTVALPRCLDIRHLHSTADTGSLVAGPVSLSSAPAAAPLWRAQTVIFGRPAVTADTVQLDAVRLEGVRVCGLDALLGGKAPLPANSAGGCVTWPWLQLAAGSRIMFTADGPSVRLAALETAPLILGDGRHPALAFESLGWSRLNWDGGARLALADFALRGLRACRLNDDAKPRCVFLRELALPGAESFSVSGPFSVSGNIRLKGLGFGPAGADAKAAGASVSMRGAVYRGSGAGSGNETGGGAGTAMEDAVGELAEISGCVPAGWLGGDRLAPCYEIGRVELKGIERVQTDAGTVTELVGLAIDGLSLRQPPEAGLSRQAAGLSAELLQLQHAAVARLAFGGGRVAFSGLSLQGVAGCLPPGDVERPNHCLNLGDLTASGSVHTGRDLLQLARLELSDLQLLSDDGQRLLQTEAALLQQLALERGRLTLGELRVRGFGLFGRGEDAPEYQRHTWQLESGDALIQRLVVDIDGRQLDLQHASFSEPRIILARDAQGNFTLRKSLGDLFAESRNPSAKAAEKAIRAAHERRPFRYRLGELYVDNGRFTWIDRQNLMRARLPIRQINVVVRGASNHPADPPAEILLGGHPGGFGEVHMAGELDYLATEKWDAQLIGYLANANLIPAQPYIAELLGYKILQGQLDSRFNIEVRANEVDALAHIRLNKIRLRRLRNSDQLPVEPPLIPLDIALLLMEDRHRNVNFLLPVSGDLYDPTFSFSYIFSDLLQKAIMESLFAYFTPVGVYILASRAWNRFRTLVYLNPIDFAPGSFALTAESRRQLDEVVATLEKKPQTRPGICGIANARDWMALYPDSTPGMRGSRRVRERFYRNPPAEIYWKMQELAHKRGRQVERYLLEQGISANEFIQCAPDYDGSDFKTPRVEFSQ</sequence>
<evidence type="ECO:0008006" key="5">
    <source>
        <dbReference type="Google" id="ProtNLM"/>
    </source>
</evidence>
<evidence type="ECO:0000313" key="3">
    <source>
        <dbReference type="EMBL" id="GAA5524228.1"/>
    </source>
</evidence>
<feature type="transmembrane region" description="Helical" evidence="2">
    <location>
        <begin position="16"/>
        <end position="37"/>
    </location>
</feature>
<dbReference type="Proteomes" id="UP001408594">
    <property type="component" value="Unassembled WGS sequence"/>
</dbReference>
<feature type="compositionally biased region" description="Gly residues" evidence="1">
    <location>
        <begin position="612"/>
        <end position="622"/>
    </location>
</feature>
<proteinExistence type="predicted"/>
<organism evidence="3 4">
    <name type="scientific">Microbulbifer aestuariivivens</name>
    <dbReference type="NCBI Taxonomy" id="1908308"/>
    <lineage>
        <taxon>Bacteria</taxon>
        <taxon>Pseudomonadati</taxon>
        <taxon>Pseudomonadota</taxon>
        <taxon>Gammaproteobacteria</taxon>
        <taxon>Cellvibrionales</taxon>
        <taxon>Microbulbiferaceae</taxon>
        <taxon>Microbulbifer</taxon>
    </lineage>
</organism>
<dbReference type="RefSeq" id="WP_345549049.1">
    <property type="nucleotide sequence ID" value="NZ_BAABRT010000004.1"/>
</dbReference>
<feature type="region of interest" description="Disordered" evidence="1">
    <location>
        <begin position="647"/>
        <end position="689"/>
    </location>
</feature>
<evidence type="ECO:0000313" key="4">
    <source>
        <dbReference type="Proteomes" id="UP001408594"/>
    </source>
</evidence>